<dbReference type="PANTHER" id="PTHR24114">
    <property type="entry name" value="LEUCINE RICH REPEAT FAMILY PROTEIN"/>
    <property type="match status" value="1"/>
</dbReference>
<dbReference type="Proteomes" id="UP001470230">
    <property type="component" value="Unassembled WGS sequence"/>
</dbReference>
<keyword evidence="4" id="KW-1185">Reference proteome</keyword>
<feature type="compositionally biased region" description="Basic and acidic residues" evidence="2">
    <location>
        <begin position="719"/>
        <end position="742"/>
    </location>
</feature>
<evidence type="ECO:0000313" key="4">
    <source>
        <dbReference type="Proteomes" id="UP001470230"/>
    </source>
</evidence>
<feature type="region of interest" description="Disordered" evidence="2">
    <location>
        <begin position="666"/>
        <end position="690"/>
    </location>
</feature>
<dbReference type="EMBL" id="JAPFFF010000004">
    <property type="protein sequence ID" value="KAK8892054.1"/>
    <property type="molecule type" value="Genomic_DNA"/>
</dbReference>
<feature type="region of interest" description="Disordered" evidence="2">
    <location>
        <begin position="719"/>
        <end position="765"/>
    </location>
</feature>
<dbReference type="Pfam" id="PF13516">
    <property type="entry name" value="LRR_6"/>
    <property type="match status" value="3"/>
</dbReference>
<gene>
    <name evidence="3" type="ORF">M9Y10_029276</name>
</gene>
<feature type="coiled-coil region" evidence="1">
    <location>
        <begin position="618"/>
        <end position="645"/>
    </location>
</feature>
<evidence type="ECO:0008006" key="5">
    <source>
        <dbReference type="Google" id="ProtNLM"/>
    </source>
</evidence>
<sequence length="782" mass="87713">MNVKRFLSDSFRRQIDNRINRLVVNHKINQTREGARTQYMESRPTIAPITQPNQRVPTKVRIATVNSPRPSAPISVNPVPIKTQMAPSAITRKKRIQKSSLSSFPSEKNNLAISTNSFSNITSEHASAVYIKKCEDLGLLPNPTAEKRFIEQFINSINEKSLRFTGLGLGPQSINCIVELFYTNPQLVYIDLSLNRLGDEGARTIGQYLELNTPMIYIDLRSNGIGIQGCVELFKGLKQNYHITNLDLSAVDGIERNRIGTEGCKYLGDVLSVNETLSNLNASMCGITADGCRFLGPALALNQSLMILDLTANRFGSVGANNLFSIDDSFGQLTTLILARNGIGDDAAKAICRQLARSKTINNIDLSDNNLGKKFLRHFYDALQLHQLTTINLSKNKIGADCADFLHIIIRDFPSMRNINISSNQLKDSTIMQIADALKQNNTIQSIDLSDTIMGDDSASSLAAVIREHTSLQKLLLAGNRITDEGGVLIAKALTTNTSLVVLSMKNNELKDETANAFLEALTKNTTISDLDVSYNDFSYRSYVKLTQTIEEHKHTLNSNIAEIATKHIDWLKSEEQRLFKYREEIAEQIEIVENTTGERNLKQEELRNLIRMKTDETNKIQKELDDIKADYDQIADERRGKQQEFNDIKMNYEGKHSHLQTQLTSLSQKRQHAQTRLLKSEKARKDQAAENEKLMAELKGKLNDAREQLKAAINVALDTKKSMLEEEQRQEEEKRLAEIAQKKAAKKKNSKKKKKNEKPQQPRAFAALDRAAAAALAQNPA</sequence>
<organism evidence="3 4">
    <name type="scientific">Tritrichomonas musculus</name>
    <dbReference type="NCBI Taxonomy" id="1915356"/>
    <lineage>
        <taxon>Eukaryota</taxon>
        <taxon>Metamonada</taxon>
        <taxon>Parabasalia</taxon>
        <taxon>Tritrichomonadida</taxon>
        <taxon>Tritrichomonadidae</taxon>
        <taxon>Tritrichomonas</taxon>
    </lineage>
</organism>
<dbReference type="Gene3D" id="3.80.10.10">
    <property type="entry name" value="Ribonuclease Inhibitor"/>
    <property type="match status" value="3"/>
</dbReference>
<dbReference type="SUPFAM" id="SSF52047">
    <property type="entry name" value="RNI-like"/>
    <property type="match status" value="1"/>
</dbReference>
<keyword evidence="1" id="KW-0175">Coiled coil</keyword>
<feature type="compositionally biased region" description="Basic residues" evidence="2">
    <location>
        <begin position="744"/>
        <end position="757"/>
    </location>
</feature>
<protein>
    <recommendedName>
        <fullName evidence="5">Leucine Rich Repeat family protein</fullName>
    </recommendedName>
</protein>
<dbReference type="InterPro" id="IPR001611">
    <property type="entry name" value="Leu-rich_rpt"/>
</dbReference>
<dbReference type="PANTHER" id="PTHR24114:SF2">
    <property type="entry name" value="F-BOX DOMAIN-CONTAINING PROTEIN-RELATED"/>
    <property type="match status" value="1"/>
</dbReference>
<comment type="caution">
    <text evidence="3">The sequence shown here is derived from an EMBL/GenBank/DDBJ whole genome shotgun (WGS) entry which is preliminary data.</text>
</comment>
<evidence type="ECO:0000313" key="3">
    <source>
        <dbReference type="EMBL" id="KAK8892054.1"/>
    </source>
</evidence>
<proteinExistence type="predicted"/>
<dbReference type="SMART" id="SM00368">
    <property type="entry name" value="LRR_RI"/>
    <property type="match status" value="9"/>
</dbReference>
<evidence type="ECO:0000256" key="2">
    <source>
        <dbReference type="SAM" id="MobiDB-lite"/>
    </source>
</evidence>
<evidence type="ECO:0000256" key="1">
    <source>
        <dbReference type="SAM" id="Coils"/>
    </source>
</evidence>
<name>A0ABR2KLT9_9EUKA</name>
<dbReference type="InterPro" id="IPR032675">
    <property type="entry name" value="LRR_dom_sf"/>
</dbReference>
<reference evidence="3 4" key="1">
    <citation type="submission" date="2024-04" db="EMBL/GenBank/DDBJ databases">
        <title>Tritrichomonas musculus Genome.</title>
        <authorList>
            <person name="Alves-Ferreira E."/>
            <person name="Grigg M."/>
            <person name="Lorenzi H."/>
            <person name="Galac M."/>
        </authorList>
    </citation>
    <scope>NUCLEOTIDE SEQUENCE [LARGE SCALE GENOMIC DNA]</scope>
    <source>
        <strain evidence="3 4">EAF2021</strain>
    </source>
</reference>
<accession>A0ABR2KLT9</accession>
<dbReference type="InterPro" id="IPR052394">
    <property type="entry name" value="LRR-containing"/>
</dbReference>
<feature type="compositionally biased region" description="Basic and acidic residues" evidence="2">
    <location>
        <begin position="679"/>
        <end position="690"/>
    </location>
</feature>